<keyword evidence="1" id="KW-0472">Membrane</keyword>
<feature type="transmembrane region" description="Helical" evidence="1">
    <location>
        <begin position="66"/>
        <end position="83"/>
    </location>
</feature>
<accession>A0A249K8M7</accession>
<feature type="transmembrane region" description="Helical" evidence="1">
    <location>
        <begin position="90"/>
        <end position="109"/>
    </location>
</feature>
<dbReference type="RefSeq" id="WP_095672214.1">
    <property type="nucleotide sequence ID" value="NZ_CP016771.1"/>
</dbReference>
<dbReference type="AlphaFoldDB" id="A0A249K8M7"/>
<evidence type="ECO:0000256" key="1">
    <source>
        <dbReference type="SAM" id="Phobius"/>
    </source>
</evidence>
<evidence type="ECO:0000313" key="3">
    <source>
        <dbReference type="Proteomes" id="UP000217171"/>
    </source>
</evidence>
<dbReference type="Proteomes" id="UP000217171">
    <property type="component" value="Chromosome"/>
</dbReference>
<dbReference type="EMBL" id="CP016771">
    <property type="protein sequence ID" value="ASY13128.1"/>
    <property type="molecule type" value="Genomic_DNA"/>
</dbReference>
<keyword evidence="1" id="KW-0812">Transmembrane</keyword>
<feature type="transmembrane region" description="Helical" evidence="1">
    <location>
        <begin position="160"/>
        <end position="179"/>
    </location>
</feature>
<sequence length="189" mass="21098">MKIKRSFGTSTLFDRLPTSAIIGLSLAGLSALMMFLQGMTGILSIYNYYFNFQYYSVTGLSQTWRPGLFWTIISLLTLIAIYRATGPRQLARISVISIMGAQLLYHILYPWKIILPKFRSAAEPETVSDEGSFEEPLMDAPVDTIASSSSTMIDPSSMPLWQYIFLISLSLAPIGFLLSRACNSYYSGK</sequence>
<dbReference type="KEGG" id="nhi:B1s21160_02020"/>
<gene>
    <name evidence="2" type="ORF">B1s21160_02020</name>
</gene>
<organism evidence="2 3">
    <name type="scientific">Candidatus Nanopelagicus hibericus</name>
    <dbReference type="NCBI Taxonomy" id="1884915"/>
    <lineage>
        <taxon>Bacteria</taxon>
        <taxon>Bacillati</taxon>
        <taxon>Actinomycetota</taxon>
        <taxon>Actinomycetes</taxon>
        <taxon>Candidatus Nanopelagicales</taxon>
        <taxon>Candidatus Nanopelagicaceae</taxon>
        <taxon>Candidatus Nanopelagicus</taxon>
    </lineage>
</organism>
<keyword evidence="3" id="KW-1185">Reference proteome</keyword>
<name>A0A249K8M7_9ACTN</name>
<protein>
    <submittedName>
        <fullName evidence="2">Uncharacterized protein</fullName>
    </submittedName>
</protein>
<proteinExistence type="predicted"/>
<evidence type="ECO:0000313" key="2">
    <source>
        <dbReference type="EMBL" id="ASY13128.1"/>
    </source>
</evidence>
<keyword evidence="1" id="KW-1133">Transmembrane helix</keyword>
<reference evidence="2 3" key="1">
    <citation type="submission" date="2016-07" db="EMBL/GenBank/DDBJ databases">
        <title>High microdiversification within the ubiquitous acI lineage of Actinobacteria.</title>
        <authorList>
            <person name="Neuenschwander S.M."/>
            <person name="Salcher M."/>
            <person name="Ghai R."/>
            <person name="Pernthaler J."/>
        </authorList>
    </citation>
    <scope>NUCLEOTIDE SEQUENCE [LARGE SCALE GENOMIC DNA]</scope>
    <source>
        <strain evidence="2">MMS-21-160</strain>
    </source>
</reference>
<feature type="transmembrane region" description="Helical" evidence="1">
    <location>
        <begin position="21"/>
        <end position="46"/>
    </location>
</feature>